<accession>A0ABY1HIT9</accession>
<evidence type="ECO:0000313" key="2">
    <source>
        <dbReference type="Proteomes" id="UP000182660"/>
    </source>
</evidence>
<evidence type="ECO:0000313" key="1">
    <source>
        <dbReference type="EMBL" id="SGZ00817.1"/>
    </source>
</evidence>
<dbReference type="EMBL" id="FPLJ01000102">
    <property type="protein sequence ID" value="SGZ00817.1"/>
    <property type="molecule type" value="Genomic_DNA"/>
</dbReference>
<reference evidence="1 2" key="1">
    <citation type="submission" date="2016-11" db="EMBL/GenBank/DDBJ databases">
        <authorList>
            <person name="Klemetsen T."/>
        </authorList>
    </citation>
    <scope>NUCLEOTIDE SEQUENCE [LARGE SCALE GENOMIC DNA]</scope>
    <source>
        <strain evidence="1">MT 2528</strain>
    </source>
</reference>
<protein>
    <submittedName>
        <fullName evidence="1">Uncharacterized protein</fullName>
    </submittedName>
</protein>
<comment type="caution">
    <text evidence="1">The sequence shown here is derived from an EMBL/GenBank/DDBJ whole genome shotgun (WGS) entry which is preliminary data.</text>
</comment>
<proteinExistence type="predicted"/>
<keyword evidence="2" id="KW-1185">Reference proteome</keyword>
<organism evidence="1 2">
    <name type="scientific">Moritella viscosa</name>
    <dbReference type="NCBI Taxonomy" id="80854"/>
    <lineage>
        <taxon>Bacteria</taxon>
        <taxon>Pseudomonadati</taxon>
        <taxon>Pseudomonadota</taxon>
        <taxon>Gammaproteobacteria</taxon>
        <taxon>Alteromonadales</taxon>
        <taxon>Moritellaceae</taxon>
        <taxon>Moritella</taxon>
    </lineage>
</organism>
<gene>
    <name evidence="1" type="ORF">MT2528_4102</name>
</gene>
<name>A0ABY1HIT9_9GAMM</name>
<dbReference type="Proteomes" id="UP000182660">
    <property type="component" value="Unassembled WGS sequence"/>
</dbReference>
<sequence length="39" mass="4321">MLADTGALSSNAMNSNLMNTDKGFTINLKINGYHWISYI</sequence>